<accession>A0A5N6Q6H8</accession>
<name>A0A5N6Q6H8_9ASTR</name>
<dbReference type="EMBL" id="SZYD01000001">
    <property type="protein sequence ID" value="KAD7479310.1"/>
    <property type="molecule type" value="Genomic_DNA"/>
</dbReference>
<feature type="compositionally biased region" description="Basic and acidic residues" evidence="1">
    <location>
        <begin position="32"/>
        <end position="48"/>
    </location>
</feature>
<feature type="compositionally biased region" description="Basic and acidic residues" evidence="1">
    <location>
        <begin position="81"/>
        <end position="90"/>
    </location>
</feature>
<dbReference type="OrthoDB" id="787201at2759"/>
<dbReference type="AlphaFoldDB" id="A0A5N6Q6H8"/>
<proteinExistence type="predicted"/>
<comment type="caution">
    <text evidence="2">The sequence shown here is derived from an EMBL/GenBank/DDBJ whole genome shotgun (WGS) entry which is preliminary data.</text>
</comment>
<reference evidence="2 3" key="1">
    <citation type="submission" date="2019-05" db="EMBL/GenBank/DDBJ databases">
        <title>Mikania micrantha, genome provides insights into the molecular mechanism of rapid growth.</title>
        <authorList>
            <person name="Liu B."/>
        </authorList>
    </citation>
    <scope>NUCLEOTIDE SEQUENCE [LARGE SCALE GENOMIC DNA]</scope>
    <source>
        <strain evidence="2">NLD-2019</strain>
        <tissue evidence="2">Leaf</tissue>
    </source>
</reference>
<keyword evidence="3" id="KW-1185">Reference proteome</keyword>
<sequence length="158" mass="17534">MKRMYRNVALDEGERNRGSGKSKLSSPETESSDQKGGKDERKRCNTEKRRGRSKSSEPMRILSTDLDPLAEPTSSPVSPSTERRQRDRSVDNLVIDDSSSGGESPLKQIPLPPPLPPFKMPDWKFAVEGDFVRLQSTLSTSHQSVIVTVVHLIGDGED</sequence>
<evidence type="ECO:0000313" key="2">
    <source>
        <dbReference type="EMBL" id="KAD7479310.1"/>
    </source>
</evidence>
<evidence type="ECO:0000313" key="3">
    <source>
        <dbReference type="Proteomes" id="UP000326396"/>
    </source>
</evidence>
<feature type="region of interest" description="Disordered" evidence="1">
    <location>
        <begin position="1"/>
        <end position="119"/>
    </location>
</feature>
<gene>
    <name evidence="2" type="ORF">E3N88_02446</name>
</gene>
<dbReference type="Proteomes" id="UP000326396">
    <property type="component" value="Linkage Group LG1"/>
</dbReference>
<evidence type="ECO:0000256" key="1">
    <source>
        <dbReference type="SAM" id="MobiDB-lite"/>
    </source>
</evidence>
<protein>
    <submittedName>
        <fullName evidence="2">Uncharacterized protein</fullName>
    </submittedName>
</protein>
<feature type="compositionally biased region" description="Pro residues" evidence="1">
    <location>
        <begin position="110"/>
        <end position="119"/>
    </location>
</feature>
<organism evidence="2 3">
    <name type="scientific">Mikania micrantha</name>
    <name type="common">bitter vine</name>
    <dbReference type="NCBI Taxonomy" id="192012"/>
    <lineage>
        <taxon>Eukaryota</taxon>
        <taxon>Viridiplantae</taxon>
        <taxon>Streptophyta</taxon>
        <taxon>Embryophyta</taxon>
        <taxon>Tracheophyta</taxon>
        <taxon>Spermatophyta</taxon>
        <taxon>Magnoliopsida</taxon>
        <taxon>eudicotyledons</taxon>
        <taxon>Gunneridae</taxon>
        <taxon>Pentapetalae</taxon>
        <taxon>asterids</taxon>
        <taxon>campanulids</taxon>
        <taxon>Asterales</taxon>
        <taxon>Asteraceae</taxon>
        <taxon>Asteroideae</taxon>
        <taxon>Heliantheae alliance</taxon>
        <taxon>Eupatorieae</taxon>
        <taxon>Mikania</taxon>
    </lineage>
</organism>